<reference evidence="2 3" key="1">
    <citation type="submission" date="2020-01" db="EMBL/GenBank/DDBJ databases">
        <authorList>
            <consortium name="DOE Joint Genome Institute"/>
            <person name="Haridas S."/>
            <person name="Albert R."/>
            <person name="Binder M."/>
            <person name="Bloem J."/>
            <person name="Labutti K."/>
            <person name="Salamov A."/>
            <person name="Andreopoulos B."/>
            <person name="Baker S.E."/>
            <person name="Barry K."/>
            <person name="Bills G."/>
            <person name="Bluhm B.H."/>
            <person name="Cannon C."/>
            <person name="Castanera R."/>
            <person name="Culley D.E."/>
            <person name="Daum C."/>
            <person name="Ezra D."/>
            <person name="Gonzalez J.B."/>
            <person name="Henrissat B."/>
            <person name="Kuo A."/>
            <person name="Liang C."/>
            <person name="Lipzen A."/>
            <person name="Lutzoni F."/>
            <person name="Magnuson J."/>
            <person name="Mondo S."/>
            <person name="Nolan M."/>
            <person name="Ohm R."/>
            <person name="Pangilinan J."/>
            <person name="Park H.-J.H."/>
            <person name="Ramirez L."/>
            <person name="Alfaro M."/>
            <person name="Sun H."/>
            <person name="Tritt A."/>
            <person name="Yoshinaga Y."/>
            <person name="Zwiers L.-H.L."/>
            <person name="Turgeon B.G."/>
            <person name="Goodwin S.B."/>
            <person name="Spatafora J.W."/>
            <person name="Crous P.W."/>
            <person name="Grigoriev I.V."/>
        </authorList>
    </citation>
    <scope>NUCLEOTIDE SEQUENCE [LARGE SCALE GENOMIC DNA]</scope>
    <source>
        <strain evidence="2 3">CBS 611.86</strain>
    </source>
</reference>
<comment type="caution">
    <text evidence="2">The sequence shown here is derived from an EMBL/GenBank/DDBJ whole genome shotgun (WGS) entry which is preliminary data.</text>
</comment>
<evidence type="ECO:0000313" key="3">
    <source>
        <dbReference type="Proteomes" id="UP000481861"/>
    </source>
</evidence>
<keyword evidence="3" id="KW-1185">Reference proteome</keyword>
<accession>A0A7C8HYR6</accession>
<dbReference type="AlphaFoldDB" id="A0A7C8HYR6"/>
<feature type="region of interest" description="Disordered" evidence="1">
    <location>
        <begin position="147"/>
        <end position="173"/>
    </location>
</feature>
<organism evidence="2 3">
    <name type="scientific">Massariosphaeria phaeospora</name>
    <dbReference type="NCBI Taxonomy" id="100035"/>
    <lineage>
        <taxon>Eukaryota</taxon>
        <taxon>Fungi</taxon>
        <taxon>Dikarya</taxon>
        <taxon>Ascomycota</taxon>
        <taxon>Pezizomycotina</taxon>
        <taxon>Dothideomycetes</taxon>
        <taxon>Pleosporomycetidae</taxon>
        <taxon>Pleosporales</taxon>
        <taxon>Pleosporales incertae sedis</taxon>
        <taxon>Massariosphaeria</taxon>
    </lineage>
</organism>
<evidence type="ECO:0000313" key="2">
    <source>
        <dbReference type="EMBL" id="KAF2865377.1"/>
    </source>
</evidence>
<name>A0A7C8HYR6_9PLEO</name>
<dbReference type="EMBL" id="JAADJZ010000034">
    <property type="protein sequence ID" value="KAF2865377.1"/>
    <property type="molecule type" value="Genomic_DNA"/>
</dbReference>
<gene>
    <name evidence="2" type="ORF">BDV95DRAFT_258418</name>
</gene>
<evidence type="ECO:0000256" key="1">
    <source>
        <dbReference type="SAM" id="MobiDB-lite"/>
    </source>
</evidence>
<dbReference type="Proteomes" id="UP000481861">
    <property type="component" value="Unassembled WGS sequence"/>
</dbReference>
<proteinExistence type="predicted"/>
<protein>
    <submittedName>
        <fullName evidence="2">Uncharacterized protein</fullName>
    </submittedName>
</protein>
<sequence>MWVTRRICAASTSANARHGELLTELHGTSSVRKRMGGEALCGGTSKSQETDINGQPRRQLSLLSLIILRSNPQSFTAVATLCPLALSSTTLFSTFVYLRLPLSPPKQLPTKTKPNQINHHHEVLRHRRCFRRCRCCPHFGNLRRRHRHRHPAHAHTARHRRSHLGPLPHRHRPLPVQLRGGRSRSLRHRCPRRSWRSGCAQRARPHRHCSCLRCSLRHWRLPNLVHSPGVHWRCLARPDRRHGRWCWRVCRFLLVDFCLLAIGRRSGNL</sequence>